<proteinExistence type="predicted"/>
<reference evidence="5" key="1">
    <citation type="submission" date="2025-08" db="UniProtKB">
        <authorList>
            <consortium name="RefSeq"/>
        </authorList>
    </citation>
    <scope>IDENTIFICATION</scope>
</reference>
<feature type="repeat" description="ANK" evidence="3">
    <location>
        <begin position="34"/>
        <end position="67"/>
    </location>
</feature>
<keyword evidence="4" id="KW-1185">Reference proteome</keyword>
<dbReference type="GO" id="GO:0070531">
    <property type="term" value="C:BRCA1-A complex"/>
    <property type="evidence" value="ECO:0007669"/>
    <property type="project" value="TreeGrafter"/>
</dbReference>
<keyword evidence="1" id="KW-0677">Repeat</keyword>
<dbReference type="SUPFAM" id="SSF48403">
    <property type="entry name" value="Ankyrin repeat"/>
    <property type="match status" value="1"/>
</dbReference>
<accession>A0A6P7SPE2</accession>
<protein>
    <submittedName>
        <fullName evidence="5">Ankyrin repeat-containing protein YCR051W isoform X2</fullName>
    </submittedName>
</protein>
<name>A0A6P7SPE2_9MOLL</name>
<dbReference type="Gene3D" id="1.25.40.20">
    <property type="entry name" value="Ankyrin repeat-containing domain"/>
    <property type="match status" value="1"/>
</dbReference>
<dbReference type="RefSeq" id="XP_029640148.1">
    <property type="nucleotide sequence ID" value="XM_029784288.2"/>
</dbReference>
<organism evidence="4 5">
    <name type="scientific">Octopus sinensis</name>
    <name type="common">East Asian common octopus</name>
    <dbReference type="NCBI Taxonomy" id="2607531"/>
    <lineage>
        <taxon>Eukaryota</taxon>
        <taxon>Metazoa</taxon>
        <taxon>Spiralia</taxon>
        <taxon>Lophotrochozoa</taxon>
        <taxon>Mollusca</taxon>
        <taxon>Cephalopoda</taxon>
        <taxon>Coleoidea</taxon>
        <taxon>Octopodiformes</taxon>
        <taxon>Octopoda</taxon>
        <taxon>Incirrata</taxon>
        <taxon>Octopodidae</taxon>
        <taxon>Octopus</taxon>
    </lineage>
</organism>
<dbReference type="GO" id="GO:0004842">
    <property type="term" value="F:ubiquitin-protein transferase activity"/>
    <property type="evidence" value="ECO:0007669"/>
    <property type="project" value="TreeGrafter"/>
</dbReference>
<dbReference type="Pfam" id="PF12796">
    <property type="entry name" value="Ank_2"/>
    <property type="match status" value="1"/>
</dbReference>
<dbReference type="InterPro" id="IPR002110">
    <property type="entry name" value="Ankyrin_rpt"/>
</dbReference>
<dbReference type="GO" id="GO:0085020">
    <property type="term" value="P:protein K6-linked ubiquitination"/>
    <property type="evidence" value="ECO:0007669"/>
    <property type="project" value="TreeGrafter"/>
</dbReference>
<evidence type="ECO:0000256" key="3">
    <source>
        <dbReference type="PROSITE-ProRule" id="PRU00023"/>
    </source>
</evidence>
<dbReference type="AlphaFoldDB" id="A0A6P7SPE2"/>
<dbReference type="InterPro" id="IPR036770">
    <property type="entry name" value="Ankyrin_rpt-contain_sf"/>
</dbReference>
<evidence type="ECO:0000256" key="1">
    <source>
        <dbReference type="ARBA" id="ARBA00022737"/>
    </source>
</evidence>
<dbReference type="PANTHER" id="PTHR24171:SF8">
    <property type="entry name" value="BRCA1-ASSOCIATED RING DOMAIN PROTEIN 1"/>
    <property type="match status" value="1"/>
</dbReference>
<dbReference type="Proteomes" id="UP000515154">
    <property type="component" value="Linkage group LG8"/>
</dbReference>
<dbReference type="PROSITE" id="PS50088">
    <property type="entry name" value="ANK_REPEAT"/>
    <property type="match status" value="1"/>
</dbReference>
<evidence type="ECO:0000256" key="2">
    <source>
        <dbReference type="ARBA" id="ARBA00023043"/>
    </source>
</evidence>
<evidence type="ECO:0000313" key="4">
    <source>
        <dbReference type="Proteomes" id="UP000515154"/>
    </source>
</evidence>
<dbReference type="GO" id="GO:0031436">
    <property type="term" value="C:BRCA1-BARD1 complex"/>
    <property type="evidence" value="ECO:0007669"/>
    <property type="project" value="TreeGrafter"/>
</dbReference>
<gene>
    <name evidence="5" type="primary">LOC115215115</name>
</gene>
<dbReference type="PANTHER" id="PTHR24171">
    <property type="entry name" value="ANKYRIN REPEAT DOMAIN-CONTAINING PROTEIN 39-RELATED"/>
    <property type="match status" value="1"/>
</dbReference>
<keyword evidence="2 3" id="KW-0040">ANK repeat</keyword>
<sequence>MTDYTIFNKIDGDVEELKTVIEKQPGQVNVPGIDGHAPLHCACTIGYTETVGLLLNQIGIDANVVNKYGDTPLHWAVQRAALPST</sequence>
<evidence type="ECO:0000313" key="5">
    <source>
        <dbReference type="RefSeq" id="XP_029640148.1"/>
    </source>
</evidence>